<evidence type="ECO:0000313" key="7">
    <source>
        <dbReference type="Proteomes" id="UP000602076"/>
    </source>
</evidence>
<protein>
    <submittedName>
        <fullName evidence="6">MerR family transcriptional regulator</fullName>
    </submittedName>
</protein>
<dbReference type="SMART" id="SM00422">
    <property type="entry name" value="HTH_MERR"/>
    <property type="match status" value="2"/>
</dbReference>
<evidence type="ECO:0000256" key="1">
    <source>
        <dbReference type="ARBA" id="ARBA00022491"/>
    </source>
</evidence>
<evidence type="ECO:0000256" key="3">
    <source>
        <dbReference type="ARBA" id="ARBA00023125"/>
    </source>
</evidence>
<dbReference type="AlphaFoldDB" id="A0A927CWU9"/>
<feature type="domain" description="HTH merR-type" evidence="5">
    <location>
        <begin position="4"/>
        <end position="55"/>
    </location>
</feature>
<dbReference type="GO" id="GO:0003677">
    <property type="term" value="F:DNA binding"/>
    <property type="evidence" value="ECO:0007669"/>
    <property type="project" value="UniProtKB-KW"/>
</dbReference>
<dbReference type="Gene3D" id="1.10.1660.10">
    <property type="match status" value="2"/>
</dbReference>
<keyword evidence="1" id="KW-0678">Repressor</keyword>
<dbReference type="EMBL" id="JACXSI010000014">
    <property type="protein sequence ID" value="MBD3108207.1"/>
    <property type="molecule type" value="Genomic_DNA"/>
</dbReference>
<comment type="caution">
    <text evidence="6">The sequence shown here is derived from an EMBL/GenBank/DDBJ whole genome shotgun (WGS) entry which is preliminary data.</text>
</comment>
<dbReference type="RefSeq" id="WP_190997741.1">
    <property type="nucleotide sequence ID" value="NZ_JACXSI010000014.1"/>
</dbReference>
<dbReference type="CDD" id="cd00592">
    <property type="entry name" value="HTH_MerR-like"/>
    <property type="match status" value="1"/>
</dbReference>
<keyword evidence="3" id="KW-0238">DNA-binding</keyword>
<reference evidence="6" key="1">
    <citation type="submission" date="2020-09" db="EMBL/GenBank/DDBJ databases">
        <title>Bacillus faecalis sp. nov., a moderately halophilic bacterium isolated from cow faeces.</title>
        <authorList>
            <person name="Jiang L."/>
            <person name="Lee J."/>
        </authorList>
    </citation>
    <scope>NUCLEOTIDE SEQUENCE</scope>
    <source>
        <strain evidence="6">AGMB 02131</strain>
    </source>
</reference>
<dbReference type="Pfam" id="PF00376">
    <property type="entry name" value="MerR"/>
    <property type="match status" value="1"/>
</dbReference>
<sequence>MTRTYHTSEIAKLGHVHPNTVRVYEEWGYLSKVPRAENGYRVYQDIHVVQLQIARLVFRHEILQKNLRKRAAKIAELSGKQQFDEALEVAELYLRYLQEEHVFSLKAIETVERWISKPSCRMNQRRSYSHQEAAKQLNITEETLRNWERNGLFHVARNSQRHRIYEEEDLERLLVIRSLRSAHFSIAAILRLVSKANEGQAFDIKDVLNTPTATDDIVRVTDRLEEGLREAIEDVKKLIELLKRVIGDSQN</sequence>
<organism evidence="6 7">
    <name type="scientific">Peribacillus faecalis</name>
    <dbReference type="NCBI Taxonomy" id="2772559"/>
    <lineage>
        <taxon>Bacteria</taxon>
        <taxon>Bacillati</taxon>
        <taxon>Bacillota</taxon>
        <taxon>Bacilli</taxon>
        <taxon>Bacillales</taxon>
        <taxon>Bacillaceae</taxon>
        <taxon>Peribacillus</taxon>
    </lineage>
</organism>
<keyword evidence="7" id="KW-1185">Reference proteome</keyword>
<keyword evidence="2" id="KW-0805">Transcription regulation</keyword>
<evidence type="ECO:0000256" key="4">
    <source>
        <dbReference type="ARBA" id="ARBA00023163"/>
    </source>
</evidence>
<dbReference type="PROSITE" id="PS50937">
    <property type="entry name" value="HTH_MERR_2"/>
    <property type="match status" value="2"/>
</dbReference>
<dbReference type="GO" id="GO:0003700">
    <property type="term" value="F:DNA-binding transcription factor activity"/>
    <property type="evidence" value="ECO:0007669"/>
    <property type="project" value="InterPro"/>
</dbReference>
<feature type="domain" description="HTH merR-type" evidence="5">
    <location>
        <begin position="127"/>
        <end position="195"/>
    </location>
</feature>
<dbReference type="PANTHER" id="PTHR30204">
    <property type="entry name" value="REDOX-CYCLING DRUG-SENSING TRANSCRIPTIONAL ACTIVATOR SOXR"/>
    <property type="match status" value="1"/>
</dbReference>
<dbReference type="InterPro" id="IPR000551">
    <property type="entry name" value="MerR-type_HTH_dom"/>
</dbReference>
<dbReference type="Pfam" id="PF13411">
    <property type="entry name" value="MerR_1"/>
    <property type="match status" value="1"/>
</dbReference>
<name>A0A927CWU9_9BACI</name>
<dbReference type="SUPFAM" id="SSF46955">
    <property type="entry name" value="Putative DNA-binding domain"/>
    <property type="match status" value="2"/>
</dbReference>
<accession>A0A927CWU9</accession>
<evidence type="ECO:0000313" key="6">
    <source>
        <dbReference type="EMBL" id="MBD3108207.1"/>
    </source>
</evidence>
<dbReference type="PANTHER" id="PTHR30204:SF69">
    <property type="entry name" value="MERR-FAMILY TRANSCRIPTIONAL REGULATOR"/>
    <property type="match status" value="1"/>
</dbReference>
<dbReference type="InterPro" id="IPR047057">
    <property type="entry name" value="MerR_fam"/>
</dbReference>
<dbReference type="Proteomes" id="UP000602076">
    <property type="component" value="Unassembled WGS sequence"/>
</dbReference>
<evidence type="ECO:0000256" key="2">
    <source>
        <dbReference type="ARBA" id="ARBA00023015"/>
    </source>
</evidence>
<dbReference type="InterPro" id="IPR009061">
    <property type="entry name" value="DNA-bd_dom_put_sf"/>
</dbReference>
<proteinExistence type="predicted"/>
<keyword evidence="4" id="KW-0804">Transcription</keyword>
<evidence type="ECO:0000259" key="5">
    <source>
        <dbReference type="PROSITE" id="PS50937"/>
    </source>
</evidence>
<gene>
    <name evidence="6" type="ORF">IEO70_07490</name>
</gene>